<feature type="compositionally biased region" description="Basic and acidic residues" evidence="1">
    <location>
        <begin position="112"/>
        <end position="135"/>
    </location>
</feature>
<evidence type="ECO:0000313" key="2">
    <source>
        <dbReference type="EnsemblPlants" id="Zm00001eb257940_P001"/>
    </source>
</evidence>
<protein>
    <submittedName>
        <fullName evidence="2">Uncharacterized protein</fullName>
    </submittedName>
</protein>
<reference evidence="2" key="3">
    <citation type="submission" date="2021-05" db="UniProtKB">
        <authorList>
            <consortium name="EnsemblPlants"/>
        </authorList>
    </citation>
    <scope>IDENTIFICATION</scope>
    <source>
        <strain evidence="2">cv. B73</strain>
    </source>
</reference>
<dbReference type="EnsemblPlants" id="Zm00001eb257940_T001">
    <property type="protein sequence ID" value="Zm00001eb257940_P001"/>
    <property type="gene ID" value="Zm00001eb257940"/>
</dbReference>
<evidence type="ECO:0000313" key="3">
    <source>
        <dbReference type="Proteomes" id="UP000007305"/>
    </source>
</evidence>
<evidence type="ECO:0000256" key="1">
    <source>
        <dbReference type="SAM" id="MobiDB-lite"/>
    </source>
</evidence>
<organism evidence="2 3">
    <name type="scientific">Zea mays</name>
    <name type="common">Maize</name>
    <dbReference type="NCBI Taxonomy" id="4577"/>
    <lineage>
        <taxon>Eukaryota</taxon>
        <taxon>Viridiplantae</taxon>
        <taxon>Streptophyta</taxon>
        <taxon>Embryophyta</taxon>
        <taxon>Tracheophyta</taxon>
        <taxon>Spermatophyta</taxon>
        <taxon>Magnoliopsida</taxon>
        <taxon>Liliopsida</taxon>
        <taxon>Poales</taxon>
        <taxon>Poaceae</taxon>
        <taxon>PACMAD clade</taxon>
        <taxon>Panicoideae</taxon>
        <taxon>Andropogonodae</taxon>
        <taxon>Andropogoneae</taxon>
        <taxon>Tripsacinae</taxon>
        <taxon>Zea</taxon>
    </lineage>
</organism>
<accession>A0A804PR72</accession>
<name>A0A804PR72_MAIZE</name>
<reference evidence="3" key="1">
    <citation type="journal article" date="2009" name="Science">
        <title>The B73 maize genome: complexity, diversity, and dynamics.</title>
        <authorList>
            <person name="Schnable P.S."/>
            <person name="Ware D."/>
            <person name="Fulton R.S."/>
            <person name="Stein J.C."/>
            <person name="Wei F."/>
            <person name="Pasternak S."/>
            <person name="Liang C."/>
            <person name="Zhang J."/>
            <person name="Fulton L."/>
            <person name="Graves T.A."/>
            <person name="Minx P."/>
            <person name="Reily A.D."/>
            <person name="Courtney L."/>
            <person name="Kruchowski S.S."/>
            <person name="Tomlinson C."/>
            <person name="Strong C."/>
            <person name="Delehaunty K."/>
            <person name="Fronick C."/>
            <person name="Courtney B."/>
            <person name="Rock S.M."/>
            <person name="Belter E."/>
            <person name="Du F."/>
            <person name="Kim K."/>
            <person name="Abbott R.M."/>
            <person name="Cotton M."/>
            <person name="Levy A."/>
            <person name="Marchetto P."/>
            <person name="Ochoa K."/>
            <person name="Jackson S.M."/>
            <person name="Gillam B."/>
            <person name="Chen W."/>
            <person name="Yan L."/>
            <person name="Higginbotham J."/>
            <person name="Cardenas M."/>
            <person name="Waligorski J."/>
            <person name="Applebaum E."/>
            <person name="Phelps L."/>
            <person name="Falcone J."/>
            <person name="Kanchi K."/>
            <person name="Thane T."/>
            <person name="Scimone A."/>
            <person name="Thane N."/>
            <person name="Henke J."/>
            <person name="Wang T."/>
            <person name="Ruppert J."/>
            <person name="Shah N."/>
            <person name="Rotter K."/>
            <person name="Hodges J."/>
            <person name="Ingenthron E."/>
            <person name="Cordes M."/>
            <person name="Kohlberg S."/>
            <person name="Sgro J."/>
            <person name="Delgado B."/>
            <person name="Mead K."/>
            <person name="Chinwalla A."/>
            <person name="Leonard S."/>
            <person name="Crouse K."/>
            <person name="Collura K."/>
            <person name="Kudrna D."/>
            <person name="Currie J."/>
            <person name="He R."/>
            <person name="Angelova A."/>
            <person name="Rajasekar S."/>
            <person name="Mueller T."/>
            <person name="Lomeli R."/>
            <person name="Scara G."/>
            <person name="Ko A."/>
            <person name="Delaney K."/>
            <person name="Wissotski M."/>
            <person name="Lopez G."/>
            <person name="Campos D."/>
            <person name="Braidotti M."/>
            <person name="Ashley E."/>
            <person name="Golser W."/>
            <person name="Kim H."/>
            <person name="Lee S."/>
            <person name="Lin J."/>
            <person name="Dujmic Z."/>
            <person name="Kim W."/>
            <person name="Talag J."/>
            <person name="Zuccolo A."/>
            <person name="Fan C."/>
            <person name="Sebastian A."/>
            <person name="Kramer M."/>
            <person name="Spiegel L."/>
            <person name="Nascimento L."/>
            <person name="Zutavern T."/>
            <person name="Miller B."/>
            <person name="Ambroise C."/>
            <person name="Muller S."/>
            <person name="Spooner W."/>
            <person name="Narechania A."/>
            <person name="Ren L."/>
            <person name="Wei S."/>
            <person name="Kumari S."/>
            <person name="Faga B."/>
            <person name="Levy M.J."/>
            <person name="McMahan L."/>
            <person name="Van Buren P."/>
            <person name="Vaughn M.W."/>
            <person name="Ying K."/>
            <person name="Yeh C.-T."/>
            <person name="Emrich S.J."/>
            <person name="Jia Y."/>
            <person name="Kalyanaraman A."/>
            <person name="Hsia A.-P."/>
            <person name="Barbazuk W.B."/>
            <person name="Baucom R.S."/>
            <person name="Brutnell T.P."/>
            <person name="Carpita N.C."/>
            <person name="Chaparro C."/>
            <person name="Chia J.-M."/>
            <person name="Deragon J.-M."/>
            <person name="Estill J.C."/>
            <person name="Fu Y."/>
            <person name="Jeddeloh J.A."/>
            <person name="Han Y."/>
            <person name="Lee H."/>
            <person name="Li P."/>
            <person name="Lisch D.R."/>
            <person name="Liu S."/>
            <person name="Liu Z."/>
            <person name="Nagel D.H."/>
            <person name="McCann M.C."/>
            <person name="SanMiguel P."/>
            <person name="Myers A.M."/>
            <person name="Nettleton D."/>
            <person name="Nguyen J."/>
            <person name="Penning B.W."/>
            <person name="Ponnala L."/>
            <person name="Schneider K.L."/>
            <person name="Schwartz D.C."/>
            <person name="Sharma A."/>
            <person name="Soderlund C."/>
            <person name="Springer N.M."/>
            <person name="Sun Q."/>
            <person name="Wang H."/>
            <person name="Waterman M."/>
            <person name="Westerman R."/>
            <person name="Wolfgruber T.K."/>
            <person name="Yang L."/>
            <person name="Yu Y."/>
            <person name="Zhang L."/>
            <person name="Zhou S."/>
            <person name="Zhu Q."/>
            <person name="Bennetzen J.L."/>
            <person name="Dawe R.K."/>
            <person name="Jiang J."/>
            <person name="Jiang N."/>
            <person name="Presting G.G."/>
            <person name="Wessler S.R."/>
            <person name="Aluru S."/>
            <person name="Martienssen R.A."/>
            <person name="Clifton S.W."/>
            <person name="McCombie W.R."/>
            <person name="Wing R.A."/>
            <person name="Wilson R.K."/>
        </authorList>
    </citation>
    <scope>NUCLEOTIDE SEQUENCE [LARGE SCALE GENOMIC DNA]</scope>
    <source>
        <strain evidence="3">cv. B73</strain>
    </source>
</reference>
<reference evidence="2" key="2">
    <citation type="submission" date="2019-07" db="EMBL/GenBank/DDBJ databases">
        <authorList>
            <person name="Seetharam A."/>
            <person name="Woodhouse M."/>
            <person name="Cannon E."/>
        </authorList>
    </citation>
    <scope>NUCLEOTIDE SEQUENCE [LARGE SCALE GENOMIC DNA]</scope>
    <source>
        <strain evidence="2">cv. B73</strain>
    </source>
</reference>
<keyword evidence="3" id="KW-1185">Reference proteome</keyword>
<dbReference type="Proteomes" id="UP000007305">
    <property type="component" value="Chromosome 5"/>
</dbReference>
<dbReference type="Gramene" id="Zm00001eb257940_T001">
    <property type="protein sequence ID" value="Zm00001eb257940_P001"/>
    <property type="gene ID" value="Zm00001eb257940"/>
</dbReference>
<dbReference type="InParanoid" id="A0A804PR72"/>
<feature type="region of interest" description="Disordered" evidence="1">
    <location>
        <begin position="66"/>
        <end position="158"/>
    </location>
</feature>
<feature type="compositionally biased region" description="Basic residues" evidence="1">
    <location>
        <begin position="75"/>
        <end position="89"/>
    </location>
</feature>
<proteinExistence type="predicted"/>
<dbReference type="AlphaFoldDB" id="A0A804PR72"/>
<sequence length="158" mass="17701">MPAPMFISDQNITTGFVQYCLDILLQKVACVASAILNRQAAKANAPLEHHRLSLGTELLIQPLLRLPGAAAQPQRRPRARSRRRRRLHARAAPLLGRRCVQAQGRRPPPAPRELHAGEHPGHDDHPQRENRRTYEYDDGANTPPAPRARTLQTSYLAP</sequence>